<gene>
    <name evidence="2" type="ORF">CA13_64660</name>
</gene>
<reference evidence="2 3" key="1">
    <citation type="submission" date="2019-02" db="EMBL/GenBank/DDBJ databases">
        <title>Deep-cultivation of Planctomycetes and their phenomic and genomic characterization uncovers novel biology.</title>
        <authorList>
            <person name="Wiegand S."/>
            <person name="Jogler M."/>
            <person name="Boedeker C."/>
            <person name="Pinto D."/>
            <person name="Vollmers J."/>
            <person name="Rivas-Marin E."/>
            <person name="Kohn T."/>
            <person name="Peeters S.H."/>
            <person name="Heuer A."/>
            <person name="Rast P."/>
            <person name="Oberbeckmann S."/>
            <person name="Bunk B."/>
            <person name="Jeske O."/>
            <person name="Meyerdierks A."/>
            <person name="Storesund J.E."/>
            <person name="Kallscheuer N."/>
            <person name="Luecker S."/>
            <person name="Lage O.M."/>
            <person name="Pohl T."/>
            <person name="Merkel B.J."/>
            <person name="Hornburger P."/>
            <person name="Mueller R.-W."/>
            <person name="Bruemmer F."/>
            <person name="Labrenz M."/>
            <person name="Spormann A.M."/>
            <person name="Op Den Camp H."/>
            <person name="Overmann J."/>
            <person name="Amann R."/>
            <person name="Jetten M.S.M."/>
            <person name="Mascher T."/>
            <person name="Medema M.H."/>
            <person name="Devos D.P."/>
            <person name="Kaster A.-K."/>
            <person name="Ovreas L."/>
            <person name="Rohde M."/>
            <person name="Galperin M.Y."/>
            <person name="Jogler C."/>
        </authorList>
    </citation>
    <scope>NUCLEOTIDE SEQUENCE [LARGE SCALE GENOMIC DNA]</scope>
    <source>
        <strain evidence="2 3">CA13</strain>
    </source>
</reference>
<dbReference type="EMBL" id="SJPJ01000001">
    <property type="protein sequence ID" value="TWT84984.1"/>
    <property type="molecule type" value="Genomic_DNA"/>
</dbReference>
<evidence type="ECO:0000256" key="1">
    <source>
        <dbReference type="SAM" id="SignalP"/>
    </source>
</evidence>
<evidence type="ECO:0000313" key="3">
    <source>
        <dbReference type="Proteomes" id="UP000315010"/>
    </source>
</evidence>
<organism evidence="2 3">
    <name type="scientific">Novipirellula herctigrandis</name>
    <dbReference type="NCBI Taxonomy" id="2527986"/>
    <lineage>
        <taxon>Bacteria</taxon>
        <taxon>Pseudomonadati</taxon>
        <taxon>Planctomycetota</taxon>
        <taxon>Planctomycetia</taxon>
        <taxon>Pirellulales</taxon>
        <taxon>Pirellulaceae</taxon>
        <taxon>Novipirellula</taxon>
    </lineage>
</organism>
<feature type="chain" id="PRO_5023077211" description="Beta-glucanase" evidence="1">
    <location>
        <begin position="22"/>
        <end position="170"/>
    </location>
</feature>
<comment type="caution">
    <text evidence="2">The sequence shown here is derived from an EMBL/GenBank/DDBJ whole genome shotgun (WGS) entry which is preliminary data.</text>
</comment>
<protein>
    <recommendedName>
        <fullName evidence="4">Beta-glucanase</fullName>
    </recommendedName>
</protein>
<evidence type="ECO:0000313" key="2">
    <source>
        <dbReference type="EMBL" id="TWT84984.1"/>
    </source>
</evidence>
<dbReference type="SUPFAM" id="SSF48452">
    <property type="entry name" value="TPR-like"/>
    <property type="match status" value="1"/>
</dbReference>
<dbReference type="RefSeq" id="WP_146402935.1">
    <property type="nucleotide sequence ID" value="NZ_SJPJ01000001.1"/>
</dbReference>
<name>A0A5C5ZCD8_9BACT</name>
<evidence type="ECO:0008006" key="4">
    <source>
        <dbReference type="Google" id="ProtNLM"/>
    </source>
</evidence>
<feature type="signal peptide" evidence="1">
    <location>
        <begin position="1"/>
        <end position="21"/>
    </location>
</feature>
<keyword evidence="1" id="KW-0732">Signal</keyword>
<dbReference type="InterPro" id="IPR011990">
    <property type="entry name" value="TPR-like_helical_dom_sf"/>
</dbReference>
<proteinExistence type="predicted"/>
<sequence length="170" mass="19233" precursor="true">MKNLFLLTLLCSCFACPASHGDEINTEKKLDFGDYTSETITGKAWESYNAKKYDDAITFAKTCIKMFEKEAIEMQKSLKEPVDSSDRDAVSSKWALNDVGTCYFVLGQALEAQDKGPEAMKAYKKLVKTVPFAQCWDPQGWFWKPVDAAKKQIKKLEFEALDSDDVKKSQ</sequence>
<dbReference type="OrthoDB" id="5738929at2"/>
<dbReference type="AlphaFoldDB" id="A0A5C5ZCD8"/>
<accession>A0A5C5ZCD8</accession>
<keyword evidence="3" id="KW-1185">Reference proteome</keyword>
<dbReference type="Proteomes" id="UP000315010">
    <property type="component" value="Unassembled WGS sequence"/>
</dbReference>
<dbReference type="Gene3D" id="1.25.40.10">
    <property type="entry name" value="Tetratricopeptide repeat domain"/>
    <property type="match status" value="1"/>
</dbReference>